<feature type="transmembrane region" description="Helical" evidence="1">
    <location>
        <begin position="73"/>
        <end position="95"/>
    </location>
</feature>
<organism evidence="2 3">
    <name type="scientific">Saccharothrix ecbatanensis</name>
    <dbReference type="NCBI Taxonomy" id="1105145"/>
    <lineage>
        <taxon>Bacteria</taxon>
        <taxon>Bacillati</taxon>
        <taxon>Actinomycetota</taxon>
        <taxon>Actinomycetes</taxon>
        <taxon>Pseudonocardiales</taxon>
        <taxon>Pseudonocardiaceae</taxon>
        <taxon>Saccharothrix</taxon>
    </lineage>
</organism>
<gene>
    <name evidence="2" type="ORF">F4560_002311</name>
</gene>
<feature type="transmembrane region" description="Helical" evidence="1">
    <location>
        <begin position="131"/>
        <end position="149"/>
    </location>
</feature>
<protein>
    <submittedName>
        <fullName evidence="2">Uncharacterized protein</fullName>
    </submittedName>
</protein>
<dbReference type="EMBL" id="JACHMO010000001">
    <property type="protein sequence ID" value="MBB5802543.1"/>
    <property type="molecule type" value="Genomic_DNA"/>
</dbReference>
<keyword evidence="1" id="KW-1133">Transmembrane helix</keyword>
<accession>A0A7W9M095</accession>
<evidence type="ECO:0000313" key="3">
    <source>
        <dbReference type="Proteomes" id="UP000552097"/>
    </source>
</evidence>
<feature type="transmembrane region" description="Helical" evidence="1">
    <location>
        <begin position="186"/>
        <end position="204"/>
    </location>
</feature>
<name>A0A7W9M095_9PSEU</name>
<dbReference type="AlphaFoldDB" id="A0A7W9M095"/>
<keyword evidence="3" id="KW-1185">Reference proteome</keyword>
<comment type="caution">
    <text evidence="2">The sequence shown here is derived from an EMBL/GenBank/DDBJ whole genome shotgun (WGS) entry which is preliminary data.</text>
</comment>
<evidence type="ECO:0000256" key="1">
    <source>
        <dbReference type="SAM" id="Phobius"/>
    </source>
</evidence>
<dbReference type="Proteomes" id="UP000552097">
    <property type="component" value="Unassembled WGS sequence"/>
</dbReference>
<keyword evidence="1" id="KW-0472">Membrane</keyword>
<feature type="transmembrane region" description="Helical" evidence="1">
    <location>
        <begin position="107"/>
        <end position="124"/>
    </location>
</feature>
<evidence type="ECO:0000313" key="2">
    <source>
        <dbReference type="EMBL" id="MBB5802543.1"/>
    </source>
</evidence>
<keyword evidence="1" id="KW-0812">Transmembrane</keyword>
<sequence length="242" mass="26076">MSSNLERRYRTLLRVLPAWYRAEREEEMVGIFFADRGDDLDLEHGWPGWGEAAATLGLAVRVRFGVGRPAGAVVRLLALTGLLGLLVVAAQSWTVSARFGWAGDRPVWWYDVLAVAAFAALVSGRRAAGRVAGGLLGLAALWPVVWTLAEVGAMGWPHVLWQLPVWVTAVAVLLGFHREAPPVPRVWWVMAPVALVVGAASVLFTPGLSTATMLLSWLVAVAVVAAFRPWTARATTPATTGH</sequence>
<feature type="transmembrane region" description="Helical" evidence="1">
    <location>
        <begin position="210"/>
        <end position="227"/>
    </location>
</feature>
<dbReference type="RefSeq" id="WP_184919301.1">
    <property type="nucleotide sequence ID" value="NZ_JACHMO010000001.1"/>
</dbReference>
<feature type="transmembrane region" description="Helical" evidence="1">
    <location>
        <begin position="155"/>
        <end position="174"/>
    </location>
</feature>
<reference evidence="2 3" key="1">
    <citation type="submission" date="2020-08" db="EMBL/GenBank/DDBJ databases">
        <title>Sequencing the genomes of 1000 actinobacteria strains.</title>
        <authorList>
            <person name="Klenk H.-P."/>
        </authorList>
    </citation>
    <scope>NUCLEOTIDE SEQUENCE [LARGE SCALE GENOMIC DNA]</scope>
    <source>
        <strain evidence="2 3">DSM 45486</strain>
    </source>
</reference>
<proteinExistence type="predicted"/>